<feature type="compositionally biased region" description="Polar residues" evidence="1">
    <location>
        <begin position="250"/>
        <end position="264"/>
    </location>
</feature>
<feature type="compositionally biased region" description="Basic residues" evidence="1">
    <location>
        <begin position="272"/>
        <end position="285"/>
    </location>
</feature>
<dbReference type="Proteomes" id="UP000247702">
    <property type="component" value="Unassembled WGS sequence"/>
</dbReference>
<protein>
    <submittedName>
        <fullName evidence="2">Uncharacterized protein</fullName>
    </submittedName>
</protein>
<name>A0A2Z6S2A6_9GLOM</name>
<evidence type="ECO:0000313" key="3">
    <source>
        <dbReference type="Proteomes" id="UP000247702"/>
    </source>
</evidence>
<feature type="region of interest" description="Disordered" evidence="1">
    <location>
        <begin position="243"/>
        <end position="288"/>
    </location>
</feature>
<evidence type="ECO:0000256" key="1">
    <source>
        <dbReference type="SAM" id="MobiDB-lite"/>
    </source>
</evidence>
<accession>A0A2Z6S2A6</accession>
<proteinExistence type="predicted"/>
<dbReference type="EMBL" id="BEXD01004291">
    <property type="protein sequence ID" value="GBC09346.1"/>
    <property type="molecule type" value="Genomic_DNA"/>
</dbReference>
<keyword evidence="3" id="KW-1185">Reference proteome</keyword>
<evidence type="ECO:0000313" key="2">
    <source>
        <dbReference type="EMBL" id="GBC09346.1"/>
    </source>
</evidence>
<sequence>MLTNKANVHTALIVYLSILTSQNFLAEISFLLEEKVGNTVSYRISRADQNLVNSDILHQNTQQTSFKSVPDDQQSLKNLPVNPDDIQVFPDLDTVSQISSLSILNAKLNKSKKAAPKSIEKVYVNQIILNDKMNNVRDIFVYDIFTGYSHAKIIVKLKHLLTRDSNCWQLWNHNKPSTIFNHYSIKALKHFNSGGKSQIVAYFKKYQNVEFCRKPTFNFNHNSTNHSLSWCTFPIFLKNKNKQPMKNSHKQNSSSFKAHSTNFKPTKDQAKSSKKSKNKNKKKSLDKKSNDKMDIVKFLLALIS</sequence>
<comment type="caution">
    <text evidence="2">The sequence shown here is derived from an EMBL/GenBank/DDBJ whole genome shotgun (WGS) entry which is preliminary data.</text>
</comment>
<organism evidence="2 3">
    <name type="scientific">Rhizophagus clarus</name>
    <dbReference type="NCBI Taxonomy" id="94130"/>
    <lineage>
        <taxon>Eukaryota</taxon>
        <taxon>Fungi</taxon>
        <taxon>Fungi incertae sedis</taxon>
        <taxon>Mucoromycota</taxon>
        <taxon>Glomeromycotina</taxon>
        <taxon>Glomeromycetes</taxon>
        <taxon>Glomerales</taxon>
        <taxon>Glomeraceae</taxon>
        <taxon>Rhizophagus</taxon>
    </lineage>
</organism>
<reference evidence="2 3" key="1">
    <citation type="submission" date="2017-11" db="EMBL/GenBank/DDBJ databases">
        <title>The genome of Rhizophagus clarus HR1 reveals common genetic basis of auxotrophy among arbuscular mycorrhizal fungi.</title>
        <authorList>
            <person name="Kobayashi Y."/>
        </authorList>
    </citation>
    <scope>NUCLEOTIDE SEQUENCE [LARGE SCALE GENOMIC DNA]</scope>
    <source>
        <strain evidence="2 3">HR1</strain>
    </source>
</reference>
<dbReference type="AlphaFoldDB" id="A0A2Z6S2A6"/>
<gene>
    <name evidence="2" type="ORF">RclHR1_08790007</name>
</gene>